<evidence type="ECO:0000256" key="11">
    <source>
        <dbReference type="ARBA" id="ARBA00038076"/>
    </source>
</evidence>
<dbReference type="CDD" id="cd03255">
    <property type="entry name" value="ABC_MJ0796_LolCDE_FtsE"/>
    <property type="match status" value="1"/>
</dbReference>
<feature type="transmembrane region" description="Helical" evidence="13">
    <location>
        <begin position="576"/>
        <end position="605"/>
    </location>
</feature>
<evidence type="ECO:0000313" key="15">
    <source>
        <dbReference type="EMBL" id="PIQ88957.1"/>
    </source>
</evidence>
<dbReference type="PROSITE" id="PS00211">
    <property type="entry name" value="ABC_TRANSPORTER_1"/>
    <property type="match status" value="1"/>
</dbReference>
<feature type="transmembrane region" description="Helical" evidence="13">
    <location>
        <begin position="611"/>
        <end position="637"/>
    </location>
</feature>
<dbReference type="Pfam" id="PF12704">
    <property type="entry name" value="MacB_PCD"/>
    <property type="match status" value="1"/>
</dbReference>
<dbReference type="Gene3D" id="3.40.50.300">
    <property type="entry name" value="P-loop containing nucleotide triphosphate hydrolases"/>
    <property type="match status" value="1"/>
</dbReference>
<evidence type="ECO:0000256" key="5">
    <source>
        <dbReference type="ARBA" id="ARBA00022692"/>
    </source>
</evidence>
<evidence type="ECO:0000256" key="8">
    <source>
        <dbReference type="ARBA" id="ARBA00022989"/>
    </source>
</evidence>
<dbReference type="InterPro" id="IPR003593">
    <property type="entry name" value="AAA+_ATPase"/>
</dbReference>
<dbReference type="InterPro" id="IPR017911">
    <property type="entry name" value="MacB-like_ATP-bd"/>
</dbReference>
<dbReference type="InterPro" id="IPR025857">
    <property type="entry name" value="MacB_PCD"/>
</dbReference>
<dbReference type="GO" id="GO:0098796">
    <property type="term" value="C:membrane protein complex"/>
    <property type="evidence" value="ECO:0007669"/>
    <property type="project" value="UniProtKB-ARBA"/>
</dbReference>
<dbReference type="PANTHER" id="PTHR30572">
    <property type="entry name" value="MEMBRANE COMPONENT OF TRANSPORTER-RELATED"/>
    <property type="match status" value="1"/>
</dbReference>
<comment type="caution">
    <text evidence="15">The sequence shown here is derived from an EMBL/GenBank/DDBJ whole genome shotgun (WGS) entry which is preliminary data.</text>
</comment>
<dbReference type="SMART" id="SM00382">
    <property type="entry name" value="AAA"/>
    <property type="match status" value="1"/>
</dbReference>
<proteinExistence type="inferred from homology"/>
<dbReference type="Proteomes" id="UP000229641">
    <property type="component" value="Unassembled WGS sequence"/>
</dbReference>
<dbReference type="PANTHER" id="PTHR30572:SF4">
    <property type="entry name" value="ABC TRANSPORTER PERMEASE YTRF"/>
    <property type="match status" value="1"/>
</dbReference>
<keyword evidence="3" id="KW-1003">Cell membrane</keyword>
<dbReference type="GO" id="GO:0022857">
    <property type="term" value="F:transmembrane transporter activity"/>
    <property type="evidence" value="ECO:0007669"/>
    <property type="project" value="UniProtKB-ARBA"/>
</dbReference>
<organism evidence="15 16">
    <name type="scientific">Candidatus Ghiorseimicrobium undicola</name>
    <dbReference type="NCBI Taxonomy" id="1974746"/>
    <lineage>
        <taxon>Bacteria</taxon>
        <taxon>Pseudomonadati</taxon>
        <taxon>Candidatus Omnitrophota</taxon>
        <taxon>Candidatus Ghiorseimicrobium</taxon>
    </lineage>
</organism>
<evidence type="ECO:0000256" key="3">
    <source>
        <dbReference type="ARBA" id="ARBA00022475"/>
    </source>
</evidence>
<keyword evidence="5 13" id="KW-0812">Transmembrane</keyword>
<comment type="subcellular location">
    <subcellularLocation>
        <location evidence="1">Cell inner membrane</location>
        <topology evidence="1">Multi-pass membrane protein</topology>
    </subcellularLocation>
</comment>
<evidence type="ECO:0000256" key="6">
    <source>
        <dbReference type="ARBA" id="ARBA00022741"/>
    </source>
</evidence>
<dbReference type="GO" id="GO:0005886">
    <property type="term" value="C:plasma membrane"/>
    <property type="evidence" value="ECO:0007669"/>
    <property type="project" value="UniProtKB-SubCell"/>
</dbReference>
<dbReference type="PROSITE" id="PS50893">
    <property type="entry name" value="ABC_TRANSPORTER_2"/>
    <property type="match status" value="1"/>
</dbReference>
<dbReference type="InterPro" id="IPR050250">
    <property type="entry name" value="Macrolide_Exporter_MacB"/>
</dbReference>
<dbReference type="Pfam" id="PF02687">
    <property type="entry name" value="FtsX"/>
    <property type="match status" value="1"/>
</dbReference>
<keyword evidence="9 13" id="KW-0472">Membrane</keyword>
<reference evidence="15 16" key="1">
    <citation type="submission" date="2017-09" db="EMBL/GenBank/DDBJ databases">
        <title>Depth-based differentiation of microbial function through sediment-hosted aquifers and enrichment of novel symbionts in the deep terrestrial subsurface.</title>
        <authorList>
            <person name="Probst A.J."/>
            <person name="Ladd B."/>
            <person name="Jarett J.K."/>
            <person name="Geller-Mcgrath D.E."/>
            <person name="Sieber C.M."/>
            <person name="Emerson J.B."/>
            <person name="Anantharaman K."/>
            <person name="Thomas B.C."/>
            <person name="Malmstrom R."/>
            <person name="Stieglmeier M."/>
            <person name="Klingl A."/>
            <person name="Woyke T."/>
            <person name="Ryan C.M."/>
            <person name="Banfield J.F."/>
        </authorList>
    </citation>
    <scope>NUCLEOTIDE SEQUENCE [LARGE SCALE GENOMIC DNA]</scope>
    <source>
        <strain evidence="15">CG11_big_fil_rev_8_21_14_0_20_42_13</strain>
    </source>
</reference>
<evidence type="ECO:0000256" key="10">
    <source>
        <dbReference type="ARBA" id="ARBA00023251"/>
    </source>
</evidence>
<gene>
    <name evidence="15" type="ORF">COV72_05635</name>
</gene>
<sequence>MIELKNISKTYQMGKVEVNALQGVSLTINTGEFIAIMGPSGSGKSTLMHVIGLLDRPDSGEYQLCGKSMQNLSDEQAALLRNRIIGFIFQQFHLLPRMNVLDNTCLPLIYAGKRALKDKARDKIKQVGLADRIKHRPSELSGGQQQRVAIARSLVNEPFLILADEPTGNLDSKSREEILLVLKDLNQKGKTVVIVTHETEVAAYAKRVITMRDGKIISDKYNGKKEEGKDLTRMEEACNIVSAAHHKVGRAEFSDFFRQAAAAMLAHKGRSFLSILGILIGVAAVIAMLALGTGAKESIEKQLASLGSNLLVVRPGSMRMHGVAMEAGSVTRFTFSDVTAINRLSDVARRVSPSVSGRAQVVYGSQNWNTQVEGVGTEYETMRNSTPAVGRFFSEEELRMREKVVLLGTTVARELFGEDNPVGETIKINLLNFRVIGVLPTKGASTFRDQDDTILIPVTTAMFRLLGKEYIDAIYVEVAEAQKMDEAQEKISDLIVKLHRLKKDEEDTFQIRNMADIRSTLEATTKTMSMLLGCIAAISLLVGGIGIMNIMLVSVSERTREIGLRKAIGATNRDIMIQFLVEAVLMACIGGIFGIILGSGVAILITTFAGWAVRISASSVILATAFSVIVGVVFGLWPARQASRLNPIEALRYE</sequence>
<evidence type="ECO:0000256" key="2">
    <source>
        <dbReference type="ARBA" id="ARBA00022448"/>
    </source>
</evidence>
<name>A0A2H0LX59_9BACT</name>
<feature type="transmembrane region" description="Helical" evidence="13">
    <location>
        <begin position="272"/>
        <end position="292"/>
    </location>
</feature>
<keyword evidence="7" id="KW-0067">ATP-binding</keyword>
<keyword evidence="8 13" id="KW-1133">Transmembrane helix</keyword>
<evidence type="ECO:0000256" key="9">
    <source>
        <dbReference type="ARBA" id="ARBA00023136"/>
    </source>
</evidence>
<comment type="similarity">
    <text evidence="11">Belongs to the ABC-4 integral membrane protein family.</text>
</comment>
<evidence type="ECO:0000256" key="13">
    <source>
        <dbReference type="SAM" id="Phobius"/>
    </source>
</evidence>
<dbReference type="AlphaFoldDB" id="A0A2H0LX59"/>
<dbReference type="EMBL" id="PCWA01000081">
    <property type="protein sequence ID" value="PIQ88957.1"/>
    <property type="molecule type" value="Genomic_DNA"/>
</dbReference>
<dbReference type="GO" id="GO:0046677">
    <property type="term" value="P:response to antibiotic"/>
    <property type="evidence" value="ECO:0007669"/>
    <property type="project" value="UniProtKB-KW"/>
</dbReference>
<evidence type="ECO:0000259" key="14">
    <source>
        <dbReference type="PROSITE" id="PS50893"/>
    </source>
</evidence>
<comment type="similarity">
    <text evidence="12">Belongs to the ABC transporter superfamily. Macrolide exporter (TC 3.A.1.122) family.</text>
</comment>
<dbReference type="SUPFAM" id="SSF52540">
    <property type="entry name" value="P-loop containing nucleoside triphosphate hydrolases"/>
    <property type="match status" value="1"/>
</dbReference>
<keyword evidence="4" id="KW-0997">Cell inner membrane</keyword>
<protein>
    <submittedName>
        <fullName evidence="15">MacB family efflux pump subunit</fullName>
    </submittedName>
</protein>
<feature type="transmembrane region" description="Helical" evidence="13">
    <location>
        <begin position="530"/>
        <end position="555"/>
    </location>
</feature>
<accession>A0A2H0LX59</accession>
<keyword evidence="6" id="KW-0547">Nucleotide-binding</keyword>
<evidence type="ECO:0000256" key="4">
    <source>
        <dbReference type="ARBA" id="ARBA00022519"/>
    </source>
</evidence>
<dbReference type="InterPro" id="IPR017871">
    <property type="entry name" value="ABC_transporter-like_CS"/>
</dbReference>
<dbReference type="GO" id="GO:0005524">
    <property type="term" value="F:ATP binding"/>
    <property type="evidence" value="ECO:0007669"/>
    <property type="project" value="UniProtKB-KW"/>
</dbReference>
<evidence type="ECO:0000256" key="12">
    <source>
        <dbReference type="ARBA" id="ARBA00038388"/>
    </source>
</evidence>
<evidence type="ECO:0000256" key="7">
    <source>
        <dbReference type="ARBA" id="ARBA00022840"/>
    </source>
</evidence>
<evidence type="ECO:0000256" key="1">
    <source>
        <dbReference type="ARBA" id="ARBA00004429"/>
    </source>
</evidence>
<keyword evidence="2" id="KW-0813">Transport</keyword>
<dbReference type="InterPro" id="IPR003838">
    <property type="entry name" value="ABC3_permease_C"/>
</dbReference>
<keyword evidence="10" id="KW-0046">Antibiotic resistance</keyword>
<dbReference type="FunFam" id="3.40.50.300:FF:000032">
    <property type="entry name" value="Export ABC transporter ATP-binding protein"/>
    <property type="match status" value="1"/>
</dbReference>
<dbReference type="InterPro" id="IPR027417">
    <property type="entry name" value="P-loop_NTPase"/>
</dbReference>
<dbReference type="InterPro" id="IPR003439">
    <property type="entry name" value="ABC_transporter-like_ATP-bd"/>
</dbReference>
<dbReference type="GO" id="GO:0016887">
    <property type="term" value="F:ATP hydrolysis activity"/>
    <property type="evidence" value="ECO:0007669"/>
    <property type="project" value="InterPro"/>
</dbReference>
<dbReference type="Pfam" id="PF00005">
    <property type="entry name" value="ABC_tran"/>
    <property type="match status" value="1"/>
</dbReference>
<feature type="domain" description="ABC transporter" evidence="14">
    <location>
        <begin position="2"/>
        <end position="238"/>
    </location>
</feature>
<evidence type="ECO:0000313" key="16">
    <source>
        <dbReference type="Proteomes" id="UP000229641"/>
    </source>
</evidence>